<evidence type="ECO:0000313" key="3">
    <source>
        <dbReference type="EMBL" id="AAV47206.1"/>
    </source>
</evidence>
<feature type="compositionally biased region" description="Polar residues" evidence="1">
    <location>
        <begin position="187"/>
        <end position="199"/>
    </location>
</feature>
<dbReference type="eggNOG" id="arCOG03779">
    <property type="taxonomic scope" value="Archaea"/>
</dbReference>
<dbReference type="PANTHER" id="PTHR37291">
    <property type="entry name" value="5-METHYLCYTOSINE-SPECIFIC RESTRICTION ENZYME B"/>
    <property type="match status" value="1"/>
</dbReference>
<dbReference type="PANTHER" id="PTHR37291:SF1">
    <property type="entry name" value="TYPE IV METHYL-DIRECTED RESTRICTION ENZYME ECOKMCRB SUBUNIT"/>
    <property type="match status" value="1"/>
</dbReference>
<keyword evidence="5" id="KW-1185">Reference proteome</keyword>
<dbReference type="PaxDb" id="272569-rrnAC2392"/>
<reference evidence="3 5" key="1">
    <citation type="journal article" date="2004" name="Genome Res.">
        <title>Genome sequence of Haloarcula marismortui: a halophilic archaeon from the Dead Sea.</title>
        <authorList>
            <person name="Baliga N.S."/>
            <person name="Bonneau R."/>
            <person name="Facciotti M.T."/>
            <person name="Pan M."/>
            <person name="Glusman G."/>
            <person name="Deutsch E.W."/>
            <person name="Shannon P."/>
            <person name="Chiu Y."/>
            <person name="Weng R.S."/>
            <person name="Gan R.R."/>
            <person name="Hung P."/>
            <person name="Date S.V."/>
            <person name="Marcotte E."/>
            <person name="Hood L."/>
            <person name="Ng W.V."/>
        </authorList>
    </citation>
    <scope>NUCLEOTIDE SEQUENCE [LARGE SCALE GENOMIC DNA]</scope>
    <source>
        <strain evidence="3">ATCC 43049</strain>
        <strain evidence="5">ATCC 43049 / DSM 3752 / JCM 8966 / VKM B-1809</strain>
    </source>
</reference>
<dbReference type="HOGENOM" id="CLU_008747_6_1_2"/>
<dbReference type="Pfam" id="PF07728">
    <property type="entry name" value="AAA_5"/>
    <property type="match status" value="1"/>
</dbReference>
<evidence type="ECO:0000313" key="6">
    <source>
        <dbReference type="Proteomes" id="UP000298722"/>
    </source>
</evidence>
<dbReference type="PATRIC" id="fig|272569.17.peg.3005"/>
<dbReference type="SUPFAM" id="SSF52540">
    <property type="entry name" value="P-loop containing nucleoside triphosphate hydrolases"/>
    <property type="match status" value="1"/>
</dbReference>
<sequence length="544" mass="61062">MAIVLLVLHVCTGLRGSPVSGRVRMAVDSGIYLAPCSNNDAQEHLKRTVINGVDRDDYGQYTNVGFGDSVSIWGVKGGNESHWQDIDAGDYLFFYTGDETYSQVAEVLATDQNEGLAEHLWPGFEDTWEFIIYLNEPIPVNIDSNEIADYAGYKQNYILGFQSLRGSAVDEINDEYGSIEGYINANRTDGNHIQTSGGSQDPDEGDDSVVDEVLDEADRDEEAYANIARQLEEVGQVVFYGPPGTGKTYNAQQFARWWLHNLQSEPRESQVRSVTFHPSYTYEDFIEGLTANATENSVSYDIKPGKFKAICEDARVAYQETGPNEEPPRYVLLIDEINRGNLAQIFGETITLLEEDKRGTLHVDLAHSGGSFTIPPNLYVIGTMNTADRSVALVDAALRRRFRFIDFPPDYGVARSRFGFDTEYDLTSAARGERSDLEQLQALSIQAVEQLNETIIELPDLGKGKQIGHSYLLVDPDDEQALVDAWRYEILPLLEEYFYGQLSRIRQELFNQNGDSLVDWEREQIKDFDPETLRESLQAIVNAG</sequence>
<dbReference type="GO" id="GO:0005524">
    <property type="term" value="F:ATP binding"/>
    <property type="evidence" value="ECO:0007669"/>
    <property type="project" value="InterPro"/>
</dbReference>
<dbReference type="SMR" id="Q5UZU7"/>
<gene>
    <name evidence="3" type="ordered locus">rrnAC2392</name>
    <name evidence="4" type="ORF">E6P14_13985</name>
</gene>
<dbReference type="REBASE" id="23169">
    <property type="entry name" value="HmaMcrBCP"/>
</dbReference>
<dbReference type="InterPro" id="IPR027417">
    <property type="entry name" value="P-loop_NTPase"/>
</dbReference>
<dbReference type="EnsemblBacteria" id="AAV47206">
    <property type="protein sequence ID" value="AAV47206"/>
    <property type="gene ID" value="rrnAC2392"/>
</dbReference>
<dbReference type="SMART" id="SM00382">
    <property type="entry name" value="AAA"/>
    <property type="match status" value="1"/>
</dbReference>
<evidence type="ECO:0000313" key="5">
    <source>
        <dbReference type="Proteomes" id="UP000001169"/>
    </source>
</evidence>
<feature type="domain" description="AAA+ ATPase" evidence="2">
    <location>
        <begin position="233"/>
        <end position="412"/>
    </location>
</feature>
<protein>
    <submittedName>
        <fullName evidence="4">AAA family ATPase</fullName>
    </submittedName>
</protein>
<dbReference type="STRING" id="272569.rrnAC2392"/>
<dbReference type="AlphaFoldDB" id="Q5UZU7"/>
<name>Q5UZU7_HALMA</name>
<evidence type="ECO:0000256" key="1">
    <source>
        <dbReference type="SAM" id="MobiDB-lite"/>
    </source>
</evidence>
<dbReference type="KEGG" id="hma:rrnAC2392"/>
<dbReference type="Proteomes" id="UP000298722">
    <property type="component" value="Chromosome"/>
</dbReference>
<dbReference type="REBASE" id="314729">
    <property type="entry name" value="Hma43049McrBCP"/>
</dbReference>
<evidence type="ECO:0000259" key="2">
    <source>
        <dbReference type="SMART" id="SM00382"/>
    </source>
</evidence>
<dbReference type="CDD" id="cd00009">
    <property type="entry name" value="AAA"/>
    <property type="match status" value="1"/>
</dbReference>
<dbReference type="Proteomes" id="UP000001169">
    <property type="component" value="Chromosome I"/>
</dbReference>
<dbReference type="eggNOG" id="arCOG13029">
    <property type="taxonomic scope" value="Archaea"/>
</dbReference>
<dbReference type="InterPro" id="IPR052934">
    <property type="entry name" value="Methyl-DNA_Rec/Restrict_Enz"/>
</dbReference>
<dbReference type="Gene3D" id="3.40.50.300">
    <property type="entry name" value="P-loop containing nucleotide triphosphate hydrolases"/>
    <property type="match status" value="1"/>
</dbReference>
<organism evidence="3 5">
    <name type="scientific">Haloarcula marismortui (strain ATCC 43049 / DSM 3752 / JCM 8966 / VKM B-1809)</name>
    <name type="common">Halobacterium marismortui</name>
    <dbReference type="NCBI Taxonomy" id="272569"/>
    <lineage>
        <taxon>Archaea</taxon>
        <taxon>Methanobacteriati</taxon>
        <taxon>Methanobacteriota</taxon>
        <taxon>Stenosarchaea group</taxon>
        <taxon>Halobacteria</taxon>
        <taxon>Halobacteriales</taxon>
        <taxon>Haloarculaceae</taxon>
        <taxon>Haloarcula</taxon>
    </lineage>
</organism>
<dbReference type="EMBL" id="AY596297">
    <property type="protein sequence ID" value="AAV47206.1"/>
    <property type="molecule type" value="Genomic_DNA"/>
</dbReference>
<dbReference type="GO" id="GO:0016887">
    <property type="term" value="F:ATP hydrolysis activity"/>
    <property type="evidence" value="ECO:0007669"/>
    <property type="project" value="InterPro"/>
</dbReference>
<dbReference type="EMBL" id="CP039138">
    <property type="protein sequence ID" value="QCP91910.1"/>
    <property type="molecule type" value="Genomic_DNA"/>
</dbReference>
<accession>Q5UZU7</accession>
<dbReference type="InterPro" id="IPR011704">
    <property type="entry name" value="ATPase_dyneun-rel_AAA"/>
</dbReference>
<proteinExistence type="predicted"/>
<dbReference type="DNASU" id="3129985"/>
<feature type="region of interest" description="Disordered" evidence="1">
    <location>
        <begin position="187"/>
        <end position="208"/>
    </location>
</feature>
<evidence type="ECO:0000313" key="4">
    <source>
        <dbReference type="EMBL" id="QCP91910.1"/>
    </source>
</evidence>
<dbReference type="InterPro" id="IPR003593">
    <property type="entry name" value="AAA+_ATPase"/>
</dbReference>
<reference evidence="4 6" key="2">
    <citation type="submission" date="2019-04" db="EMBL/GenBank/DDBJ databases">
        <title>Methylomes of two halophilic Archaea, Haloarcula marismortui and Haloferax mediterranei.</title>
        <authorList>
            <person name="DasSarma S."/>
            <person name="DasSarma P."/>
            <person name="DasSarma S."/>
            <person name="Fomenkov A."/>
            <person name="Vincze T."/>
            <person name="Anton B.P."/>
            <person name="Roberts R.J."/>
        </authorList>
    </citation>
    <scope>NUCLEOTIDE SEQUENCE [LARGE SCALE GENOMIC DNA]</scope>
    <source>
        <strain evidence="4 6">ATCC 43049</strain>
    </source>
</reference>